<dbReference type="InterPro" id="IPR024079">
    <property type="entry name" value="MetalloPept_cat_dom_sf"/>
</dbReference>
<dbReference type="GO" id="GO:0009307">
    <property type="term" value="P:DNA restriction-modification system"/>
    <property type="evidence" value="ECO:0007669"/>
    <property type="project" value="UniProtKB-KW"/>
</dbReference>
<evidence type="ECO:0000256" key="4">
    <source>
        <dbReference type="ARBA" id="ARBA00022747"/>
    </source>
</evidence>
<dbReference type="AlphaFoldDB" id="A0AA38X8Y0"/>
<dbReference type="GO" id="GO:0008237">
    <property type="term" value="F:metallopeptidase activity"/>
    <property type="evidence" value="ECO:0007669"/>
    <property type="project" value="InterPro"/>
</dbReference>
<sequence>MNISPRDKNSAVTILAAKKILTNFDCGQTKDFRWRHGAYNQLVSICDPQPNKSTMLSPFSLLLTLSFLFFLNPSLLFCHAQAPKISFLGNTPDAQIQRTMTALQDTFHIVRVAALTFCSAEPVFLRYFQPNEATFVRNIFRQLANIPLDQVITSENVVDLITSPPYAGLNQKLEYSWILLDQDPYQKCVDPGYNAYMHYDNPQLDALIILCDHGFRWPSIEEIANPPQTAWARDSQGHPLPGYSCDNLGTFDSDWMKTMGAVILHEYLHWGFYFTNVPGWHLKIAPDPAQGGKRDIEDYAGQLGPPAVGSGPYNAKLINDNYGNTGQPFAPTLNNVENYVWFAVSKYWSWRCGRDFAAAPSGDAASKREASGFRPFWP</sequence>
<keyword evidence="2" id="KW-0808">Transferase</keyword>
<gene>
    <name evidence="5" type="ORF">H2200_006730</name>
</gene>
<dbReference type="GO" id="GO:0032259">
    <property type="term" value="P:methylation"/>
    <property type="evidence" value="ECO:0007669"/>
    <property type="project" value="UniProtKB-KW"/>
</dbReference>
<dbReference type="InterPro" id="IPR017985">
    <property type="entry name" value="MeTrfase_CN4_CS"/>
</dbReference>
<protein>
    <submittedName>
        <fullName evidence="5">Uncharacterized protein</fullName>
    </submittedName>
</protein>
<keyword evidence="1" id="KW-0489">Methyltransferase</keyword>
<evidence type="ECO:0000256" key="1">
    <source>
        <dbReference type="ARBA" id="ARBA00022603"/>
    </source>
</evidence>
<comment type="caution">
    <text evidence="5">The sequence shown here is derived from an EMBL/GenBank/DDBJ whole genome shotgun (WGS) entry which is preliminary data.</text>
</comment>
<reference evidence="5" key="1">
    <citation type="submission" date="2022-10" db="EMBL/GenBank/DDBJ databases">
        <title>Culturing micro-colonial fungi from biological soil crusts in the Mojave desert and describing Neophaeococcomyces mojavensis, and introducing the new genera and species Taxawa tesnikishii.</title>
        <authorList>
            <person name="Kurbessoian T."/>
            <person name="Stajich J.E."/>
        </authorList>
    </citation>
    <scope>NUCLEOTIDE SEQUENCE</scope>
    <source>
        <strain evidence="5">TK_41</strain>
    </source>
</reference>
<organism evidence="5 6">
    <name type="scientific">Cladophialophora chaetospira</name>
    <dbReference type="NCBI Taxonomy" id="386627"/>
    <lineage>
        <taxon>Eukaryota</taxon>
        <taxon>Fungi</taxon>
        <taxon>Dikarya</taxon>
        <taxon>Ascomycota</taxon>
        <taxon>Pezizomycotina</taxon>
        <taxon>Eurotiomycetes</taxon>
        <taxon>Chaetothyriomycetidae</taxon>
        <taxon>Chaetothyriales</taxon>
        <taxon>Herpotrichiellaceae</taxon>
        <taxon>Cladophialophora</taxon>
    </lineage>
</organism>
<dbReference type="PROSITE" id="PS00093">
    <property type="entry name" value="N4_MTASE"/>
    <property type="match status" value="1"/>
</dbReference>
<evidence type="ECO:0000313" key="5">
    <source>
        <dbReference type="EMBL" id="KAJ9608959.1"/>
    </source>
</evidence>
<name>A0AA38X8Y0_9EURO</name>
<keyword evidence="4" id="KW-0680">Restriction system</keyword>
<keyword evidence="3" id="KW-0949">S-adenosyl-L-methionine</keyword>
<evidence type="ECO:0000256" key="2">
    <source>
        <dbReference type="ARBA" id="ARBA00022679"/>
    </source>
</evidence>
<dbReference type="GO" id="GO:0015667">
    <property type="term" value="F:site-specific DNA-methyltransferase (cytosine-N4-specific) activity"/>
    <property type="evidence" value="ECO:0007669"/>
    <property type="project" value="InterPro"/>
</dbReference>
<dbReference type="EMBL" id="JAPDRK010000009">
    <property type="protein sequence ID" value="KAJ9608959.1"/>
    <property type="molecule type" value="Genomic_DNA"/>
</dbReference>
<accession>A0AA38X8Y0</accession>
<proteinExistence type="predicted"/>
<dbReference type="GO" id="GO:0003677">
    <property type="term" value="F:DNA binding"/>
    <property type="evidence" value="ECO:0007669"/>
    <property type="project" value="InterPro"/>
</dbReference>
<keyword evidence="6" id="KW-1185">Reference proteome</keyword>
<dbReference type="Gene3D" id="3.40.390.10">
    <property type="entry name" value="Collagenase (Catalytic Domain)"/>
    <property type="match status" value="1"/>
</dbReference>
<evidence type="ECO:0000256" key="3">
    <source>
        <dbReference type="ARBA" id="ARBA00022691"/>
    </source>
</evidence>
<dbReference type="Proteomes" id="UP001172673">
    <property type="component" value="Unassembled WGS sequence"/>
</dbReference>
<evidence type="ECO:0000313" key="6">
    <source>
        <dbReference type="Proteomes" id="UP001172673"/>
    </source>
</evidence>